<comment type="caution">
    <text evidence="2">The sequence shown here is derived from an EMBL/GenBank/DDBJ whole genome shotgun (WGS) entry which is preliminary data.</text>
</comment>
<feature type="signal peptide" evidence="1">
    <location>
        <begin position="1"/>
        <end position="20"/>
    </location>
</feature>
<dbReference type="Proteomes" id="UP000625551">
    <property type="component" value="Unassembled WGS sequence"/>
</dbReference>
<keyword evidence="3" id="KW-1185">Reference proteome</keyword>
<feature type="chain" id="PRO_5045404758" evidence="1">
    <location>
        <begin position="21"/>
        <end position="69"/>
    </location>
</feature>
<proteinExistence type="predicted"/>
<reference evidence="2 3" key="1">
    <citation type="submission" date="2020-09" db="EMBL/GenBank/DDBJ databases">
        <title>Genome sequencing and assembly of Pontibacter sp.</title>
        <authorList>
            <person name="Chhetri G."/>
        </authorList>
    </citation>
    <scope>NUCLEOTIDE SEQUENCE [LARGE SCALE GENOMIC DNA]</scope>
    <source>
        <strain evidence="2 3">JH31</strain>
    </source>
</reference>
<dbReference type="EMBL" id="JACXAJ010000005">
    <property type="protein sequence ID" value="MBD1397883.1"/>
    <property type="molecule type" value="Genomic_DNA"/>
</dbReference>
<sequence length="69" mass="7285">MKKHLIITILLFISVLGVNQVSNGQSQSNTPNRASINHISLKGSSNTNVAILSSQSQLKSSLGTPIANL</sequence>
<gene>
    <name evidence="2" type="ORF">H9Q13_11965</name>
</gene>
<protein>
    <submittedName>
        <fullName evidence="2">Uncharacterized protein</fullName>
    </submittedName>
</protein>
<name>A0ABR7XI02_9BACT</name>
<evidence type="ECO:0000313" key="2">
    <source>
        <dbReference type="EMBL" id="MBD1397883.1"/>
    </source>
</evidence>
<accession>A0ABR7XI02</accession>
<organism evidence="2 3">
    <name type="scientific">Pontibacter aquaedesilientis</name>
    <dbReference type="NCBI Taxonomy" id="2766980"/>
    <lineage>
        <taxon>Bacteria</taxon>
        <taxon>Pseudomonadati</taxon>
        <taxon>Bacteroidota</taxon>
        <taxon>Cytophagia</taxon>
        <taxon>Cytophagales</taxon>
        <taxon>Hymenobacteraceae</taxon>
        <taxon>Pontibacter</taxon>
    </lineage>
</organism>
<evidence type="ECO:0000313" key="3">
    <source>
        <dbReference type="Proteomes" id="UP000625551"/>
    </source>
</evidence>
<evidence type="ECO:0000256" key="1">
    <source>
        <dbReference type="SAM" id="SignalP"/>
    </source>
</evidence>
<keyword evidence="1" id="KW-0732">Signal</keyword>